<dbReference type="PANTHER" id="PTHR42678">
    <property type="entry name" value="AMIDASE"/>
    <property type="match status" value="1"/>
</dbReference>
<dbReference type="InterPro" id="IPR023631">
    <property type="entry name" value="Amidase_dom"/>
</dbReference>
<dbReference type="EMBL" id="CP077073">
    <property type="protein sequence ID" value="QXH36129.1"/>
    <property type="molecule type" value="Genomic_DNA"/>
</dbReference>
<protein>
    <submittedName>
        <fullName evidence="2">Amidase</fullName>
    </submittedName>
</protein>
<feature type="domain" description="Amidase" evidence="1">
    <location>
        <begin position="58"/>
        <end position="373"/>
    </location>
</feature>
<gene>
    <name evidence="2" type="ORF">KSS95_04665</name>
</gene>
<dbReference type="RefSeq" id="WP_217852070.1">
    <property type="nucleotide sequence ID" value="NZ_CP077073.1"/>
</dbReference>
<dbReference type="Proteomes" id="UP001047646">
    <property type="component" value="Chromosome"/>
</dbReference>
<sequence length="499" mass="51491">MHLSALNPAALLNSAARASSEFDGPAFTSIIEADSSDFASMSALKTRLEDGSLTSVQLVTRALARIAALDREGPSLRAVIETNSEALSIAASLDAERAAGTLRGPLHGIPVLIKDSVDTGDLMQTSAGSPALVGEPAAADAYVVQRLRAAGVVVLGKTNLSEWVGMRDWSTMPLGWSGRGGQTRSALGLDFPVRGSSSGSAVAVSAGYAPMAVATETSGSLVGPAVVSGVVGLRPTLGLLDQSGLVPLTKRQDTAGPMARNVMDAALLLDAMFGVDGPGPVVEGAPTALIDYASGLQSNALQGAKLGYPAMAADGTPLNQHPEFAIMAARLERAGATLVPVDFTFPALNEAQIVVLCVDVKRELATYLAGRPGIAVKTLADVIAFNIANPDEAGYGQDMLLLAESVNIPEPLYQVFAEQLRNESRKLIDDALAAHGLVALVDLTLGRLAGYGAQAGYPGLTVPAGRGPSGRPMGLYFTASKWTDQTLLSLGYAFEQVAD</sequence>
<dbReference type="Pfam" id="PF01425">
    <property type="entry name" value="Amidase"/>
    <property type="match status" value="1"/>
</dbReference>
<evidence type="ECO:0000259" key="1">
    <source>
        <dbReference type="Pfam" id="PF01425"/>
    </source>
</evidence>
<keyword evidence="3" id="KW-1185">Reference proteome</keyword>
<organism evidence="2 3">
    <name type="scientific">Pseudomonas muyukensis</name>
    <dbReference type="NCBI Taxonomy" id="2842357"/>
    <lineage>
        <taxon>Bacteria</taxon>
        <taxon>Pseudomonadati</taxon>
        <taxon>Pseudomonadota</taxon>
        <taxon>Gammaproteobacteria</taxon>
        <taxon>Pseudomonadales</taxon>
        <taxon>Pseudomonadaceae</taxon>
        <taxon>Pseudomonas</taxon>
    </lineage>
</organism>
<evidence type="ECO:0000313" key="3">
    <source>
        <dbReference type="Proteomes" id="UP001047646"/>
    </source>
</evidence>
<reference evidence="2" key="1">
    <citation type="journal article" date="2021" name="Microorganisms">
        <title>The Ever-Expanding Pseudomonas Genus: Description of 43 New Species and Partition of the Pseudomonas putida Group.</title>
        <authorList>
            <person name="Girard L."/>
            <person name="Lood C."/>
            <person name="Hofte M."/>
            <person name="Vandamme P."/>
            <person name="Rokni-Zadeh H."/>
            <person name="van Noort V."/>
            <person name="Lavigne R."/>
            <person name="De Mot R."/>
        </authorList>
    </citation>
    <scope>NUCLEOTIDE SEQUENCE</scope>
    <source>
        <strain evidence="2">COW39</strain>
    </source>
</reference>
<proteinExistence type="predicted"/>
<dbReference type="PANTHER" id="PTHR42678:SF34">
    <property type="entry name" value="OS04G0183300 PROTEIN"/>
    <property type="match status" value="1"/>
</dbReference>
<name>A0ABX8MCS2_9PSED</name>
<accession>A0ABX8MCS2</accession>
<evidence type="ECO:0000313" key="2">
    <source>
        <dbReference type="EMBL" id="QXH36129.1"/>
    </source>
</evidence>